<evidence type="ECO:0000313" key="2">
    <source>
        <dbReference type="Proteomes" id="UP000054928"/>
    </source>
</evidence>
<protein>
    <submittedName>
        <fullName evidence="1">Uncharacterized protein</fullName>
    </submittedName>
</protein>
<proteinExistence type="predicted"/>
<name>A0A0P1AV68_PLAHL</name>
<evidence type="ECO:0000313" key="1">
    <source>
        <dbReference type="EMBL" id="CEG46218.1"/>
    </source>
</evidence>
<dbReference type="RefSeq" id="XP_024582587.1">
    <property type="nucleotide sequence ID" value="XM_024717050.2"/>
</dbReference>
<keyword evidence="2" id="KW-1185">Reference proteome</keyword>
<organism evidence="1 2">
    <name type="scientific">Plasmopara halstedii</name>
    <name type="common">Downy mildew of sunflower</name>
    <dbReference type="NCBI Taxonomy" id="4781"/>
    <lineage>
        <taxon>Eukaryota</taxon>
        <taxon>Sar</taxon>
        <taxon>Stramenopiles</taxon>
        <taxon>Oomycota</taxon>
        <taxon>Peronosporomycetes</taxon>
        <taxon>Peronosporales</taxon>
        <taxon>Peronosporaceae</taxon>
        <taxon>Plasmopara</taxon>
    </lineage>
</organism>
<sequence length="61" mass="6719">MSWTSIQLICVPAKPISVFMSKSDNLSSQPFGLDVFQIGDVANLTVQKVDFSQQNENKTGK</sequence>
<dbReference type="EMBL" id="CCYD01002047">
    <property type="protein sequence ID" value="CEG46218.1"/>
    <property type="molecule type" value="Genomic_DNA"/>
</dbReference>
<dbReference type="Proteomes" id="UP000054928">
    <property type="component" value="Unassembled WGS sequence"/>
</dbReference>
<reference evidence="2" key="1">
    <citation type="submission" date="2014-09" db="EMBL/GenBank/DDBJ databases">
        <authorList>
            <person name="Sharma Rahul"/>
            <person name="Thines Marco"/>
        </authorList>
    </citation>
    <scope>NUCLEOTIDE SEQUENCE [LARGE SCALE GENOMIC DNA]</scope>
</reference>
<dbReference type="GeneID" id="36409926"/>
<dbReference type="AlphaFoldDB" id="A0A0P1AV68"/>
<accession>A0A0P1AV68</accession>